<accession>A0A1H4H933</accession>
<dbReference type="OrthoDB" id="9797882at2"/>
<keyword evidence="2" id="KW-0326">Glycosidase</keyword>
<dbReference type="PANTHER" id="PTHR12304:SF4">
    <property type="entry name" value="URIDINE NUCLEOSIDASE"/>
    <property type="match status" value="1"/>
</dbReference>
<dbReference type="GO" id="GO:0006152">
    <property type="term" value="P:purine nucleoside catabolic process"/>
    <property type="evidence" value="ECO:0007669"/>
    <property type="project" value="TreeGrafter"/>
</dbReference>
<dbReference type="Gene3D" id="3.90.245.10">
    <property type="entry name" value="Ribonucleoside hydrolase-like"/>
    <property type="match status" value="1"/>
</dbReference>
<feature type="domain" description="Inosine/uridine-preferring nucleoside hydrolase" evidence="3">
    <location>
        <begin position="9"/>
        <end position="302"/>
    </location>
</feature>
<gene>
    <name evidence="4" type="ORF">SAMN05421743_12454</name>
</gene>
<reference evidence="4 5" key="1">
    <citation type="submission" date="2016-10" db="EMBL/GenBank/DDBJ databases">
        <authorList>
            <person name="de Groot N.N."/>
        </authorList>
    </citation>
    <scope>NUCLEOTIDE SEQUENCE [LARGE SCALE GENOMIC DNA]</scope>
    <source>
        <strain evidence="4 5">CCM7597</strain>
    </source>
</reference>
<keyword evidence="5" id="KW-1185">Reference proteome</keyword>
<keyword evidence="1" id="KW-0378">Hydrolase</keyword>
<dbReference type="STRING" id="571932.SAMN05421743_12454"/>
<sequence length="314" mass="35294">MSVKALFFGDIGIDDAVALIYSHLNEEVELVGVVADYGNVPREAAISSVHYLLDLFDLKGKIKVIGGAETPMTGEQPTFYQEIHGEYGLGPIIPGVYEGIIENFFEIVRLIEKYEDELVIINVGRLTSLATMFILYQSLMEKVKNYYIMGGAFWVPGNVTAVSEANIHADPIAADIVFTYADNVTIFPLNVTDYAIITPAMSDYIAYKGKTKIVKTLVDYYYDFYKNRDPGIIGSPIHDLLPVMAANDDTMFSYRVLPVNVVTAREGIHRGQTIADIRSYVTFPSSKKRHRIAFQFDYFSFYKSFMCTMTGEDF</sequence>
<dbReference type="Proteomes" id="UP000198584">
    <property type="component" value="Unassembled WGS sequence"/>
</dbReference>
<organism evidence="4 5">
    <name type="scientific">Thalassobacillus cyri</name>
    <dbReference type="NCBI Taxonomy" id="571932"/>
    <lineage>
        <taxon>Bacteria</taxon>
        <taxon>Bacillati</taxon>
        <taxon>Bacillota</taxon>
        <taxon>Bacilli</taxon>
        <taxon>Bacillales</taxon>
        <taxon>Bacillaceae</taxon>
        <taxon>Thalassobacillus</taxon>
    </lineage>
</organism>
<proteinExistence type="predicted"/>
<name>A0A1H4H933_9BACI</name>
<dbReference type="PANTHER" id="PTHR12304">
    <property type="entry name" value="INOSINE-URIDINE PREFERRING NUCLEOSIDE HYDROLASE"/>
    <property type="match status" value="1"/>
</dbReference>
<dbReference type="AlphaFoldDB" id="A0A1H4H933"/>
<evidence type="ECO:0000313" key="5">
    <source>
        <dbReference type="Proteomes" id="UP000198584"/>
    </source>
</evidence>
<dbReference type="InterPro" id="IPR036452">
    <property type="entry name" value="Ribo_hydro-like"/>
</dbReference>
<evidence type="ECO:0000256" key="2">
    <source>
        <dbReference type="ARBA" id="ARBA00023295"/>
    </source>
</evidence>
<dbReference type="Pfam" id="PF01156">
    <property type="entry name" value="IU_nuc_hydro"/>
    <property type="match status" value="1"/>
</dbReference>
<dbReference type="RefSeq" id="WP_093046703.1">
    <property type="nucleotide sequence ID" value="NZ_FNQR01000024.1"/>
</dbReference>
<evidence type="ECO:0000313" key="4">
    <source>
        <dbReference type="EMBL" id="SEB18337.1"/>
    </source>
</evidence>
<protein>
    <submittedName>
        <fullName evidence="4">Purine nucleosidase</fullName>
    </submittedName>
</protein>
<dbReference type="GO" id="GO:0005829">
    <property type="term" value="C:cytosol"/>
    <property type="evidence" value="ECO:0007669"/>
    <property type="project" value="TreeGrafter"/>
</dbReference>
<evidence type="ECO:0000256" key="1">
    <source>
        <dbReference type="ARBA" id="ARBA00022801"/>
    </source>
</evidence>
<dbReference type="GO" id="GO:0008477">
    <property type="term" value="F:purine nucleosidase activity"/>
    <property type="evidence" value="ECO:0007669"/>
    <property type="project" value="TreeGrafter"/>
</dbReference>
<dbReference type="EMBL" id="FNQR01000024">
    <property type="protein sequence ID" value="SEB18337.1"/>
    <property type="molecule type" value="Genomic_DNA"/>
</dbReference>
<evidence type="ECO:0000259" key="3">
    <source>
        <dbReference type="Pfam" id="PF01156"/>
    </source>
</evidence>
<dbReference type="CDD" id="cd00455">
    <property type="entry name" value="nuc_hydro"/>
    <property type="match status" value="1"/>
</dbReference>
<dbReference type="InterPro" id="IPR023186">
    <property type="entry name" value="IUNH"/>
</dbReference>
<dbReference type="InterPro" id="IPR001910">
    <property type="entry name" value="Inosine/uridine_hydrolase_dom"/>
</dbReference>
<dbReference type="SUPFAM" id="SSF53590">
    <property type="entry name" value="Nucleoside hydrolase"/>
    <property type="match status" value="1"/>
</dbReference>